<keyword evidence="2" id="KW-1185">Reference proteome</keyword>
<reference evidence="1 2" key="1">
    <citation type="journal article" date="2014" name="PLoS ONE">
        <title>Genome Information of Methylobacterium oryzae, a Plant-Probiotic Methylotroph in the Phyllosphere.</title>
        <authorList>
            <person name="Kwak M.J."/>
            <person name="Jeong H."/>
            <person name="Madhaiyan M."/>
            <person name="Lee Y."/>
            <person name="Sa T.M."/>
            <person name="Oh T.K."/>
            <person name="Kim J.F."/>
        </authorList>
    </citation>
    <scope>NUCLEOTIDE SEQUENCE [LARGE SCALE GENOMIC DNA]</scope>
    <source>
        <strain evidence="1 2">CBMB20</strain>
    </source>
</reference>
<dbReference type="HOGENOM" id="CLU_2094004_0_0_5"/>
<accession>A0A089QF67</accession>
<proteinExistence type="predicted"/>
<dbReference type="KEGG" id="mor:MOC_5494"/>
<dbReference type="Proteomes" id="UP000029492">
    <property type="component" value="Chromosome"/>
</dbReference>
<protein>
    <submittedName>
        <fullName evidence="1">Protein of unassigned function</fullName>
    </submittedName>
</protein>
<dbReference type="AlphaFoldDB" id="A0A089QF67"/>
<dbReference type="EMBL" id="CP003811">
    <property type="protein sequence ID" value="AIQ93249.1"/>
    <property type="molecule type" value="Genomic_DNA"/>
</dbReference>
<evidence type="ECO:0000313" key="1">
    <source>
        <dbReference type="EMBL" id="AIQ93249.1"/>
    </source>
</evidence>
<evidence type="ECO:0000313" key="2">
    <source>
        <dbReference type="Proteomes" id="UP000029492"/>
    </source>
</evidence>
<organism evidence="1 2">
    <name type="scientific">Methylobacterium oryzae CBMB20</name>
    <dbReference type="NCBI Taxonomy" id="693986"/>
    <lineage>
        <taxon>Bacteria</taxon>
        <taxon>Pseudomonadati</taxon>
        <taxon>Pseudomonadota</taxon>
        <taxon>Alphaproteobacteria</taxon>
        <taxon>Hyphomicrobiales</taxon>
        <taxon>Methylobacteriaceae</taxon>
        <taxon>Methylobacterium</taxon>
    </lineage>
</organism>
<gene>
    <name evidence="1" type="ORF">MOC_5494</name>
</gene>
<name>A0A089QF67_9HYPH</name>
<sequence>MQVSHVGADALAVLLQHVPALSLGDDAALPQGCVAQHLPDRHSSRLETAKERDPDQDRCVVVTLARLVPVGIGKQSDPLVIADGVSGQSRTLCQFTNLHEHRSRHDASEARGLSAL</sequence>